<dbReference type="GO" id="GO:0003723">
    <property type="term" value="F:RNA binding"/>
    <property type="evidence" value="ECO:0007669"/>
    <property type="project" value="UniProtKB-KW"/>
</dbReference>
<comment type="catalytic activity">
    <reaction evidence="11">
        <text>2-oxo-dATP + H2O = 2-oxo-dAMP + diphosphate + H(+)</text>
        <dbReference type="Rhea" id="RHEA:31583"/>
        <dbReference type="ChEBI" id="CHEBI:15377"/>
        <dbReference type="ChEBI" id="CHEBI:15378"/>
        <dbReference type="ChEBI" id="CHEBI:33019"/>
        <dbReference type="ChEBI" id="CHEBI:63212"/>
        <dbReference type="ChEBI" id="CHEBI:77897"/>
        <dbReference type="EC" id="3.6.1.56"/>
    </reaction>
    <physiologicalReaction direction="left-to-right" evidence="11">
        <dbReference type="Rhea" id="RHEA:31584"/>
    </physiologicalReaction>
</comment>
<dbReference type="PRINTS" id="PR00502">
    <property type="entry name" value="NUDIXFAMILY"/>
</dbReference>
<comment type="subcellular location">
    <subcellularLocation>
        <location evidence="2">Cytoplasm</location>
    </subcellularLocation>
</comment>
<dbReference type="InterPro" id="IPR015797">
    <property type="entry name" value="NUDIX_hydrolase-like_dom_sf"/>
</dbReference>
<evidence type="ECO:0000256" key="20">
    <source>
        <dbReference type="ARBA" id="ARBA00032071"/>
    </source>
</evidence>
<dbReference type="GO" id="GO:0008413">
    <property type="term" value="F:8-oxo-7,8-dihydroguanosine triphosphate pyrophosphatase activity"/>
    <property type="evidence" value="ECO:0007669"/>
    <property type="project" value="InterPro"/>
</dbReference>
<reference evidence="26 27" key="1">
    <citation type="submission" date="2017-04" db="EMBL/GenBank/DDBJ databases">
        <title>Novel microbial lineages endemic to geothermal iron-oxide mats fill important gaps in the evolutionary history of Archaea.</title>
        <authorList>
            <person name="Jay Z.J."/>
            <person name="Beam J.P."/>
            <person name="Dlakic M."/>
            <person name="Rusch D.B."/>
            <person name="Kozubal M.A."/>
            <person name="Inskeep W.P."/>
        </authorList>
    </citation>
    <scope>NUCLEOTIDE SEQUENCE [LARGE SCALE GENOMIC DNA]</scope>
    <source>
        <strain evidence="26">OSP_D</strain>
    </source>
</reference>
<evidence type="ECO:0000256" key="17">
    <source>
        <dbReference type="ARBA" id="ARBA00030634"/>
    </source>
</evidence>
<dbReference type="InterPro" id="IPR003563">
    <property type="entry name" value="8ODP"/>
</dbReference>
<evidence type="ECO:0000313" key="26">
    <source>
        <dbReference type="EMBL" id="PSN83676.1"/>
    </source>
</evidence>
<dbReference type="GO" id="GO:0008828">
    <property type="term" value="F:dATP diphosphatase activity"/>
    <property type="evidence" value="ECO:0007669"/>
    <property type="project" value="UniProtKB-EC"/>
</dbReference>
<evidence type="ECO:0000256" key="18">
    <source>
        <dbReference type="ARBA" id="ARBA00030682"/>
    </source>
</evidence>
<comment type="catalytic activity">
    <reaction evidence="10">
        <text>8-oxo-dATP + H2O = 8-oxo-dAMP + diphosphate + H(+)</text>
        <dbReference type="Rhea" id="RHEA:65396"/>
        <dbReference type="ChEBI" id="CHEBI:15377"/>
        <dbReference type="ChEBI" id="CHEBI:15378"/>
        <dbReference type="ChEBI" id="CHEBI:33019"/>
        <dbReference type="ChEBI" id="CHEBI:71361"/>
        <dbReference type="ChEBI" id="CHEBI:172871"/>
    </reaction>
    <physiologicalReaction direction="left-to-right" evidence="10">
        <dbReference type="Rhea" id="RHEA:65397"/>
    </physiologicalReaction>
</comment>
<comment type="subunit">
    <text evidence="4">Monomer.</text>
</comment>
<dbReference type="GO" id="GO:0046872">
    <property type="term" value="F:metal ion binding"/>
    <property type="evidence" value="ECO:0007669"/>
    <property type="project" value="UniProtKB-KW"/>
</dbReference>
<evidence type="ECO:0000256" key="6">
    <source>
        <dbReference type="ARBA" id="ARBA00022723"/>
    </source>
</evidence>
<evidence type="ECO:0000256" key="3">
    <source>
        <dbReference type="ARBA" id="ARBA00005582"/>
    </source>
</evidence>
<dbReference type="PROSITE" id="PS51462">
    <property type="entry name" value="NUDIX"/>
    <property type="match status" value="1"/>
</dbReference>
<dbReference type="CDD" id="cd03427">
    <property type="entry name" value="NUDIX_MTH1_Nudt1"/>
    <property type="match status" value="1"/>
</dbReference>
<comment type="caution">
    <text evidence="26">The sequence shown here is derived from an EMBL/GenBank/DDBJ whole genome shotgun (WGS) entry which is preliminary data.</text>
</comment>
<keyword evidence="5" id="KW-0963">Cytoplasm</keyword>
<evidence type="ECO:0000256" key="2">
    <source>
        <dbReference type="ARBA" id="ARBA00004496"/>
    </source>
</evidence>
<dbReference type="Pfam" id="PF00293">
    <property type="entry name" value="NUDIX"/>
    <property type="match status" value="1"/>
</dbReference>
<evidence type="ECO:0000256" key="5">
    <source>
        <dbReference type="ARBA" id="ARBA00022490"/>
    </source>
</evidence>
<proteinExistence type="inferred from homology"/>
<comment type="cofactor">
    <cofactor evidence="1">
        <name>Mg(2+)</name>
        <dbReference type="ChEBI" id="CHEBI:18420"/>
    </cofactor>
</comment>
<evidence type="ECO:0000313" key="27">
    <source>
        <dbReference type="Proteomes" id="UP000240880"/>
    </source>
</evidence>
<organism evidence="26 27">
    <name type="scientific">Candidatus Marsarchaeota G1 archaeon OSP_D</name>
    <dbReference type="NCBI Taxonomy" id="1978155"/>
    <lineage>
        <taxon>Archaea</taxon>
        <taxon>Candidatus Marsarchaeota</taxon>
        <taxon>Candidatus Marsarchaeota group 1</taxon>
    </lineage>
</organism>
<comment type="catalytic activity">
    <reaction evidence="13">
        <text>2-oxo-ATP + H2O = 2-oxo-AMP + diphosphate + H(+)</text>
        <dbReference type="Rhea" id="RHEA:67392"/>
        <dbReference type="ChEBI" id="CHEBI:15377"/>
        <dbReference type="ChEBI" id="CHEBI:15378"/>
        <dbReference type="ChEBI" id="CHEBI:33019"/>
        <dbReference type="ChEBI" id="CHEBI:71395"/>
        <dbReference type="ChEBI" id="CHEBI:172878"/>
    </reaction>
    <physiologicalReaction direction="left-to-right" evidence="13">
        <dbReference type="Rhea" id="RHEA:67393"/>
    </physiologicalReaction>
</comment>
<dbReference type="InterPro" id="IPR000086">
    <property type="entry name" value="NUDIX_hydrolase_dom"/>
</dbReference>
<evidence type="ECO:0000256" key="23">
    <source>
        <dbReference type="ARBA" id="ARBA00049032"/>
    </source>
</evidence>
<comment type="similarity">
    <text evidence="3">Belongs to the Nudix hydrolase family.</text>
</comment>
<evidence type="ECO:0000256" key="13">
    <source>
        <dbReference type="ARBA" id="ARBA00024596"/>
    </source>
</evidence>
<evidence type="ECO:0000256" key="4">
    <source>
        <dbReference type="ARBA" id="ARBA00011245"/>
    </source>
</evidence>
<evidence type="ECO:0000259" key="25">
    <source>
        <dbReference type="PROSITE" id="PS51462"/>
    </source>
</evidence>
<dbReference type="Proteomes" id="UP000240880">
    <property type="component" value="Unassembled WGS sequence"/>
</dbReference>
<gene>
    <name evidence="26" type="ORF">B9Q01_03790</name>
</gene>
<evidence type="ECO:0000256" key="19">
    <source>
        <dbReference type="ARBA" id="ARBA00031927"/>
    </source>
</evidence>
<evidence type="ECO:0000256" key="21">
    <source>
        <dbReference type="ARBA" id="ARBA00048002"/>
    </source>
</evidence>
<dbReference type="PANTHER" id="PTHR43758">
    <property type="entry name" value="7,8-DIHYDRO-8-OXOGUANINE TRIPHOSPHATASE"/>
    <property type="match status" value="1"/>
</dbReference>
<evidence type="ECO:0000256" key="16">
    <source>
        <dbReference type="ARBA" id="ARBA00029673"/>
    </source>
</evidence>
<comment type="catalytic activity">
    <reaction evidence="21">
        <text>N(6)-methyl-ATP + H2O = N(6)-methyl-AMP + diphosphate + H(+)</text>
        <dbReference type="Rhea" id="RHEA:67608"/>
        <dbReference type="ChEBI" id="CHEBI:15377"/>
        <dbReference type="ChEBI" id="CHEBI:15378"/>
        <dbReference type="ChEBI" id="CHEBI:33019"/>
        <dbReference type="ChEBI" id="CHEBI:144842"/>
        <dbReference type="ChEBI" id="CHEBI:172873"/>
    </reaction>
    <physiologicalReaction direction="left-to-right" evidence="21">
        <dbReference type="Rhea" id="RHEA:67609"/>
    </physiologicalReaction>
</comment>
<evidence type="ECO:0000256" key="7">
    <source>
        <dbReference type="ARBA" id="ARBA00022801"/>
    </source>
</evidence>
<keyword evidence="8" id="KW-0460">Magnesium</keyword>
<accession>A0A2R6ABE8</accession>
<evidence type="ECO:0000256" key="11">
    <source>
        <dbReference type="ARBA" id="ARBA00024459"/>
    </source>
</evidence>
<dbReference type="SUPFAM" id="SSF55811">
    <property type="entry name" value="Nudix"/>
    <property type="match status" value="1"/>
</dbReference>
<dbReference type="PANTHER" id="PTHR43758:SF2">
    <property type="entry name" value="OXIDIZED PURINE NUCLEOSIDE TRIPHOSPHATE HYDROLASE"/>
    <property type="match status" value="1"/>
</dbReference>
<dbReference type="GO" id="GO:0005737">
    <property type="term" value="C:cytoplasm"/>
    <property type="evidence" value="ECO:0007669"/>
    <property type="project" value="UniProtKB-SubCell"/>
</dbReference>
<evidence type="ECO:0000256" key="12">
    <source>
        <dbReference type="ARBA" id="ARBA00024486"/>
    </source>
</evidence>
<dbReference type="PRINTS" id="PR01403">
    <property type="entry name" value="8OXTPHPHTASE"/>
</dbReference>
<evidence type="ECO:0000256" key="10">
    <source>
        <dbReference type="ARBA" id="ARBA00024448"/>
    </source>
</evidence>
<dbReference type="EC" id="3.6.1.56" evidence="14"/>
<name>A0A2R6ABE8_9ARCH</name>
<dbReference type="InterPro" id="IPR020476">
    <property type="entry name" value="Nudix_hydrolase"/>
</dbReference>
<dbReference type="Gene3D" id="3.90.79.10">
    <property type="entry name" value="Nucleoside Triphosphate Pyrophosphohydrolase"/>
    <property type="match status" value="1"/>
</dbReference>
<feature type="domain" description="Nudix hydrolase" evidence="25">
    <location>
        <begin position="1"/>
        <end position="129"/>
    </location>
</feature>
<keyword evidence="9" id="KW-0694">RNA-binding</keyword>
<comment type="function">
    <text evidence="24">Oxidized purine nucleoside triphosphate hydrolase which is a prominent sanitizer of the oxidized nucleotide pool. Catalyzes the hydrolysis of 2-oxo-dATP (2-hydroxy-dATP) into 2-oxo-dAMP. Also has a significant hydrolase activity toward 2-oxo-ATP, 8-oxo-dGTP and 8-oxo-dATP. Through the hydrolysis of oxidized purine nucleoside triphosphates, prevents their incorporation into DNA and the subsequent transversions A:T to C:G and G:C to T:A. Also catalyzes the hydrolysis of methylated purine nucleoside triphosphate preventing their integration into DNA. Through this antimutagenic activity protects cells from oxidative stress.</text>
</comment>
<sequence>MIEATLCYIISEDKVLLQKKRKGLFGEGKWNAPGGKLENGETAEQCAIREVYEETGLMVKHLQFVGNLYFFVEQYLDQVVYVFKANEFEGSVTQGDEGELKWFELKSIPYEEMWEDDRYWLPLLLKGKKFVGKFYFSKGYAKLLQKELYTE</sequence>
<keyword evidence="7" id="KW-0378">Hydrolase</keyword>
<comment type="catalytic activity">
    <reaction evidence="23">
        <text>N(6)-methyl-dATP + H2O = N(6)-methyl-dAMP + diphosphate + H(+)</text>
        <dbReference type="Rhea" id="RHEA:67604"/>
        <dbReference type="ChEBI" id="CHEBI:15377"/>
        <dbReference type="ChEBI" id="CHEBI:15378"/>
        <dbReference type="ChEBI" id="CHEBI:33019"/>
        <dbReference type="ChEBI" id="CHEBI:169976"/>
        <dbReference type="ChEBI" id="CHEBI:172872"/>
    </reaction>
    <physiologicalReaction direction="left-to-right" evidence="23">
        <dbReference type="Rhea" id="RHEA:67605"/>
    </physiologicalReaction>
</comment>
<dbReference type="InterPro" id="IPR020084">
    <property type="entry name" value="NUDIX_hydrolase_CS"/>
</dbReference>
<comment type="catalytic activity">
    <reaction evidence="12">
        <text>8-oxo-dGTP + H2O = 8-oxo-dGMP + diphosphate + H(+)</text>
        <dbReference type="Rhea" id="RHEA:31575"/>
        <dbReference type="ChEBI" id="CHEBI:15377"/>
        <dbReference type="ChEBI" id="CHEBI:15378"/>
        <dbReference type="ChEBI" id="CHEBI:33019"/>
        <dbReference type="ChEBI" id="CHEBI:63224"/>
        <dbReference type="ChEBI" id="CHEBI:77896"/>
    </reaction>
    <physiologicalReaction direction="left-to-right" evidence="12">
        <dbReference type="Rhea" id="RHEA:31576"/>
    </physiologicalReaction>
</comment>
<evidence type="ECO:0000256" key="15">
    <source>
        <dbReference type="ARBA" id="ARBA00026218"/>
    </source>
</evidence>
<dbReference type="AlphaFoldDB" id="A0A2R6ABE8"/>
<dbReference type="EMBL" id="NEXC01000017">
    <property type="protein sequence ID" value="PSN83676.1"/>
    <property type="molecule type" value="Genomic_DNA"/>
</dbReference>
<evidence type="ECO:0000256" key="9">
    <source>
        <dbReference type="ARBA" id="ARBA00022884"/>
    </source>
</evidence>
<dbReference type="PROSITE" id="PS00893">
    <property type="entry name" value="NUDIX_BOX"/>
    <property type="match status" value="1"/>
</dbReference>
<evidence type="ECO:0000256" key="14">
    <source>
        <dbReference type="ARBA" id="ARBA00026103"/>
    </source>
</evidence>
<keyword evidence="6" id="KW-0479">Metal-binding</keyword>
<protein>
    <recommendedName>
        <fullName evidence="15">Oxidized purine nucleoside triphosphate hydrolase</fullName>
        <ecNumber evidence="14">3.6.1.56</ecNumber>
    </recommendedName>
    <alternativeName>
        <fullName evidence="19">2-hydroxy-dATP diphosphatase</fullName>
    </alternativeName>
    <alternativeName>
        <fullName evidence="18">7,8-dihydro-8-oxoguanine triphosphatase</fullName>
    </alternativeName>
    <alternativeName>
        <fullName evidence="17">8-oxo-dGTPase</fullName>
    </alternativeName>
    <alternativeName>
        <fullName evidence="20">Methylated purine nucleoside triphosphate hydrolase</fullName>
    </alternativeName>
    <alternativeName>
        <fullName evidence="16">Nucleoside diphosphate-linked moiety X motif 1</fullName>
    </alternativeName>
</protein>
<comment type="catalytic activity">
    <reaction evidence="22">
        <text>O(6)-methyl-dGTP + H2O = O(6)-methyl-dGMP + diphosphate + H(+)</text>
        <dbReference type="Rhea" id="RHEA:67600"/>
        <dbReference type="ChEBI" id="CHEBI:15377"/>
        <dbReference type="ChEBI" id="CHEBI:15378"/>
        <dbReference type="ChEBI" id="CHEBI:33019"/>
        <dbReference type="ChEBI" id="CHEBI:169974"/>
        <dbReference type="ChEBI" id="CHEBI:169975"/>
    </reaction>
    <physiologicalReaction direction="left-to-right" evidence="22">
        <dbReference type="Rhea" id="RHEA:67601"/>
    </physiologicalReaction>
</comment>
<evidence type="ECO:0000256" key="8">
    <source>
        <dbReference type="ARBA" id="ARBA00022842"/>
    </source>
</evidence>
<evidence type="ECO:0000256" key="1">
    <source>
        <dbReference type="ARBA" id="ARBA00001946"/>
    </source>
</evidence>
<dbReference type="GO" id="GO:0042262">
    <property type="term" value="P:DNA protection"/>
    <property type="evidence" value="ECO:0007669"/>
    <property type="project" value="InterPro"/>
</dbReference>
<evidence type="ECO:0000256" key="22">
    <source>
        <dbReference type="ARBA" id="ARBA00048894"/>
    </source>
</evidence>
<evidence type="ECO:0000256" key="24">
    <source>
        <dbReference type="ARBA" id="ARBA00053094"/>
    </source>
</evidence>